<dbReference type="GO" id="GO:0005506">
    <property type="term" value="F:iron ion binding"/>
    <property type="evidence" value="ECO:0007669"/>
    <property type="project" value="InterPro"/>
</dbReference>
<dbReference type="PRINTS" id="PR00385">
    <property type="entry name" value="P450"/>
</dbReference>
<proteinExistence type="evidence at transcript level"/>
<dbReference type="GO" id="GO:0016020">
    <property type="term" value="C:membrane"/>
    <property type="evidence" value="ECO:0007669"/>
    <property type="project" value="UniProtKB-SubCell"/>
</dbReference>
<dbReference type="InterPro" id="IPR017972">
    <property type="entry name" value="Cyt_P450_CS"/>
</dbReference>
<feature type="transmembrane region" description="Helical" evidence="13">
    <location>
        <begin position="12"/>
        <end position="32"/>
    </location>
</feature>
<protein>
    <submittedName>
        <fullName evidence="14">Cytochrome P450 CYP72A294</fullName>
    </submittedName>
</protein>
<evidence type="ECO:0000256" key="2">
    <source>
        <dbReference type="ARBA" id="ARBA00010617"/>
    </source>
</evidence>
<evidence type="ECO:0000256" key="1">
    <source>
        <dbReference type="ARBA" id="ARBA00004167"/>
    </source>
</evidence>
<dbReference type="Gene3D" id="1.10.630.10">
    <property type="entry name" value="Cytochrome P450"/>
    <property type="match status" value="1"/>
</dbReference>
<dbReference type="GO" id="GO:0009820">
    <property type="term" value="P:alkaloid metabolic process"/>
    <property type="evidence" value="ECO:0007669"/>
    <property type="project" value="UniProtKB-ARBA"/>
</dbReference>
<dbReference type="SUPFAM" id="SSF48264">
    <property type="entry name" value="Cytochrome P450"/>
    <property type="match status" value="1"/>
</dbReference>
<organism evidence="14">
    <name type="scientific">Plectranthus barbatus</name>
    <dbReference type="NCBI Taxonomy" id="41228"/>
    <lineage>
        <taxon>Eukaryota</taxon>
        <taxon>Viridiplantae</taxon>
        <taxon>Streptophyta</taxon>
        <taxon>Embryophyta</taxon>
        <taxon>Tracheophyta</taxon>
        <taxon>Spermatophyta</taxon>
        <taxon>Magnoliopsida</taxon>
        <taxon>eudicotyledons</taxon>
        <taxon>Gunneridae</taxon>
        <taxon>Pentapetalae</taxon>
        <taxon>asterids</taxon>
        <taxon>lamiids</taxon>
        <taxon>Lamiales</taxon>
        <taxon>Lamiaceae</taxon>
        <taxon>Nepetoideae</taxon>
        <taxon>Ocimeae</taxon>
        <taxon>Plectranthinae</taxon>
        <taxon>Plectranthus</taxon>
    </lineage>
</organism>
<dbReference type="GO" id="GO:0020037">
    <property type="term" value="F:heme binding"/>
    <property type="evidence" value="ECO:0007669"/>
    <property type="project" value="InterPro"/>
</dbReference>
<dbReference type="CDD" id="cd20642">
    <property type="entry name" value="CYP72"/>
    <property type="match status" value="1"/>
</dbReference>
<name>A0A1B0VRP0_9LAMI</name>
<evidence type="ECO:0000256" key="6">
    <source>
        <dbReference type="ARBA" id="ARBA00022989"/>
    </source>
</evidence>
<keyword evidence="3 11" id="KW-0349">Heme</keyword>
<evidence type="ECO:0000256" key="13">
    <source>
        <dbReference type="SAM" id="Phobius"/>
    </source>
</evidence>
<dbReference type="InterPro" id="IPR050665">
    <property type="entry name" value="Cytochrome_P450_Monooxygen"/>
</dbReference>
<dbReference type="FunFam" id="1.10.630.10:FF:000029">
    <property type="entry name" value="Cytochrome P450 734A1"/>
    <property type="match status" value="1"/>
</dbReference>
<evidence type="ECO:0000256" key="10">
    <source>
        <dbReference type="ARBA" id="ARBA00023136"/>
    </source>
</evidence>
<dbReference type="GO" id="GO:0016705">
    <property type="term" value="F:oxidoreductase activity, acting on paired donors, with incorporation or reduction of molecular oxygen"/>
    <property type="evidence" value="ECO:0007669"/>
    <property type="project" value="InterPro"/>
</dbReference>
<comment type="similarity">
    <text evidence="2 12">Belongs to the cytochrome P450 family.</text>
</comment>
<dbReference type="InterPro" id="IPR002401">
    <property type="entry name" value="Cyt_P450_E_grp-I"/>
</dbReference>
<dbReference type="PANTHER" id="PTHR24282:SF273">
    <property type="entry name" value="CYTOCHROME P450 CYP72A219-LIKE"/>
    <property type="match status" value="1"/>
</dbReference>
<comment type="subcellular location">
    <subcellularLocation>
        <location evidence="1">Membrane</location>
        <topology evidence="1">Single-pass membrane protein</topology>
    </subcellularLocation>
</comment>
<dbReference type="PANTHER" id="PTHR24282">
    <property type="entry name" value="CYTOCHROME P450 FAMILY MEMBER"/>
    <property type="match status" value="1"/>
</dbReference>
<evidence type="ECO:0000256" key="3">
    <source>
        <dbReference type="ARBA" id="ARBA00022617"/>
    </source>
</evidence>
<evidence type="ECO:0000256" key="12">
    <source>
        <dbReference type="RuleBase" id="RU000461"/>
    </source>
</evidence>
<dbReference type="GO" id="GO:0004497">
    <property type="term" value="F:monooxygenase activity"/>
    <property type="evidence" value="ECO:0007669"/>
    <property type="project" value="UniProtKB-KW"/>
</dbReference>
<evidence type="ECO:0000256" key="4">
    <source>
        <dbReference type="ARBA" id="ARBA00022692"/>
    </source>
</evidence>
<comment type="cofactor">
    <cofactor evidence="11">
        <name>heme</name>
        <dbReference type="ChEBI" id="CHEBI:30413"/>
    </cofactor>
</comment>
<dbReference type="PRINTS" id="PR00463">
    <property type="entry name" value="EP450I"/>
</dbReference>
<dbReference type="AlphaFoldDB" id="A0A1B0VRP0"/>
<dbReference type="EMBL" id="KT382345">
    <property type="protein sequence ID" value="AMZ03389.1"/>
    <property type="molecule type" value="mRNA"/>
</dbReference>
<evidence type="ECO:0000256" key="7">
    <source>
        <dbReference type="ARBA" id="ARBA00023002"/>
    </source>
</evidence>
<dbReference type="GO" id="GO:0009753">
    <property type="term" value="P:response to jasmonic acid"/>
    <property type="evidence" value="ECO:0007669"/>
    <property type="project" value="UniProtKB-ARBA"/>
</dbReference>
<dbReference type="Pfam" id="PF00067">
    <property type="entry name" value="p450"/>
    <property type="match status" value="1"/>
</dbReference>
<evidence type="ECO:0000256" key="9">
    <source>
        <dbReference type="ARBA" id="ARBA00023033"/>
    </source>
</evidence>
<dbReference type="PROSITE" id="PS00086">
    <property type="entry name" value="CYTOCHROME_P450"/>
    <property type="match status" value="1"/>
</dbReference>
<evidence type="ECO:0000256" key="11">
    <source>
        <dbReference type="PIRSR" id="PIRSR602401-1"/>
    </source>
</evidence>
<evidence type="ECO:0000313" key="14">
    <source>
        <dbReference type="EMBL" id="AMZ03389.1"/>
    </source>
</evidence>
<reference evidence="14" key="1">
    <citation type="submission" date="2015-08" db="EMBL/GenBank/DDBJ databases">
        <title>Elucidation of the biosynthetic pathway of forskolin and production in yeast.</title>
        <authorList>
            <person name="Pateraki I."/>
            <person name="Andersen-Ranberg J."/>
            <person name="Jensen N.B."/>
            <person name="Wubshet S.G."/>
            <person name="Staerk D."/>
            <person name="Hallstrroem B."/>
            <person name="Hamberger B."/>
            <person name="Olsen C.E."/>
            <person name="Hansen J."/>
            <person name="Moeller B.L."/>
            <person name="Hamberger B."/>
        </authorList>
    </citation>
    <scope>NUCLEOTIDE SEQUENCE</scope>
</reference>
<evidence type="ECO:0000256" key="8">
    <source>
        <dbReference type="ARBA" id="ARBA00023004"/>
    </source>
</evidence>
<evidence type="ECO:0000256" key="5">
    <source>
        <dbReference type="ARBA" id="ARBA00022723"/>
    </source>
</evidence>
<keyword evidence="10 13" id="KW-0472">Membrane</keyword>
<keyword evidence="9 12" id="KW-0503">Monooxygenase</keyword>
<keyword evidence="4 13" id="KW-0812">Transmembrane</keyword>
<keyword evidence="8 11" id="KW-0408">Iron</keyword>
<dbReference type="InterPro" id="IPR036396">
    <property type="entry name" value="Cyt_P450_sf"/>
</dbReference>
<keyword evidence="5 11" id="KW-0479">Metal-binding</keyword>
<sequence length="521" mass="59875">MEMEVLLCQVVAVAGLGLLVLFLVKLLNWAYLRPKRLEKALRKQGWNGNSYRFVVGDLKEFMKTTEEAKSKAINLDDDIKQRVVPFFSQIISKFGKEAFFWFGPNPELIVTDPELVKEILTKSDVFVKSRNFNPLTKLFVQGVVRHNGEKWAKHRKIINPAFHLEKLKLMLPAFSSSCDEVLSEWEKTLSPEGCGEVDVWPYLQSLTSDAISRTAFGSSYQEGRRIFQLQDEQADYAMKALRSVYIPGWKYLPTKRNKRMKEIAGEVQSIIRDLIDKRVEAMKTGESSHEDLLSMLLESNSQEMEQHGSKSFGLTMDEVVEECKLFYFAGQETTSTLLVWAMVLLSKHQDWQRRAREEVLQVFGNHHQTPDFDGLSHLKIVTMILYEVLRLYSPIVGVRRELREETKLGKYRFPGGLQFMMPTILLHHDPEIWGDDALEFNPQRFSEGVMKAQKKQGVFFPFGWGPRICVGQNFAMVEARVALAMILQRFSFQLSPSYTHAPVTVVTVLPQHGAHLILHKL</sequence>
<keyword evidence="6 13" id="KW-1133">Transmembrane helix</keyword>
<accession>A0A1B0VRP0</accession>
<keyword evidence="7 12" id="KW-0560">Oxidoreductase</keyword>
<feature type="binding site" description="axial binding residue" evidence="11">
    <location>
        <position position="469"/>
    </location>
    <ligand>
        <name>heme</name>
        <dbReference type="ChEBI" id="CHEBI:30413"/>
    </ligand>
    <ligandPart>
        <name>Fe</name>
        <dbReference type="ChEBI" id="CHEBI:18248"/>
    </ligandPart>
</feature>
<dbReference type="InterPro" id="IPR001128">
    <property type="entry name" value="Cyt_P450"/>
</dbReference>